<gene>
    <name evidence="1" type="ORF">CDAR_218341</name>
</gene>
<name>A0AAV4RB06_9ARAC</name>
<evidence type="ECO:0000313" key="2">
    <source>
        <dbReference type="Proteomes" id="UP001054837"/>
    </source>
</evidence>
<proteinExistence type="predicted"/>
<sequence>MKLKPRTPNEISLNEISFSKIARAPPSQEGINRSGVEALITSTFRNPHDLLRSQDAAVLPDDGWRLAGKRFTGKMTYAALKMIKEGLS</sequence>
<dbReference type="Proteomes" id="UP001054837">
    <property type="component" value="Unassembled WGS sequence"/>
</dbReference>
<keyword evidence="2" id="KW-1185">Reference proteome</keyword>
<accession>A0AAV4RB06</accession>
<dbReference type="AlphaFoldDB" id="A0AAV4RB06"/>
<reference evidence="1 2" key="1">
    <citation type="submission" date="2021-06" db="EMBL/GenBank/DDBJ databases">
        <title>Caerostris darwini draft genome.</title>
        <authorList>
            <person name="Kono N."/>
            <person name="Arakawa K."/>
        </authorList>
    </citation>
    <scope>NUCLEOTIDE SEQUENCE [LARGE SCALE GENOMIC DNA]</scope>
</reference>
<dbReference type="EMBL" id="BPLQ01005796">
    <property type="protein sequence ID" value="GIY17268.1"/>
    <property type="molecule type" value="Genomic_DNA"/>
</dbReference>
<evidence type="ECO:0000313" key="1">
    <source>
        <dbReference type="EMBL" id="GIY17268.1"/>
    </source>
</evidence>
<protein>
    <submittedName>
        <fullName evidence="1">Uncharacterized protein</fullName>
    </submittedName>
</protein>
<organism evidence="1 2">
    <name type="scientific">Caerostris darwini</name>
    <dbReference type="NCBI Taxonomy" id="1538125"/>
    <lineage>
        <taxon>Eukaryota</taxon>
        <taxon>Metazoa</taxon>
        <taxon>Ecdysozoa</taxon>
        <taxon>Arthropoda</taxon>
        <taxon>Chelicerata</taxon>
        <taxon>Arachnida</taxon>
        <taxon>Araneae</taxon>
        <taxon>Araneomorphae</taxon>
        <taxon>Entelegynae</taxon>
        <taxon>Araneoidea</taxon>
        <taxon>Araneidae</taxon>
        <taxon>Caerostris</taxon>
    </lineage>
</organism>
<comment type="caution">
    <text evidence="1">The sequence shown here is derived from an EMBL/GenBank/DDBJ whole genome shotgun (WGS) entry which is preliminary data.</text>
</comment>